<evidence type="ECO:0000313" key="2">
    <source>
        <dbReference type="Proteomes" id="UP000237105"/>
    </source>
</evidence>
<proteinExistence type="predicted"/>
<dbReference type="PANTHER" id="PTHR35121:SF4">
    <property type="entry name" value="SWIM-TYPE DOMAIN-CONTAINING PROTEIN"/>
    <property type="match status" value="1"/>
</dbReference>
<protein>
    <submittedName>
        <fullName evidence="1">Uncharacterized protein</fullName>
    </submittedName>
</protein>
<reference evidence="2" key="1">
    <citation type="submission" date="2016-06" db="EMBL/GenBank/DDBJ databases">
        <title>Parallel loss of symbiosis genes in relatives of nitrogen-fixing non-legume Parasponia.</title>
        <authorList>
            <person name="Van Velzen R."/>
            <person name="Holmer R."/>
            <person name="Bu F."/>
            <person name="Rutten L."/>
            <person name="Van Zeijl A."/>
            <person name="Liu W."/>
            <person name="Santuari L."/>
            <person name="Cao Q."/>
            <person name="Sharma T."/>
            <person name="Shen D."/>
            <person name="Roswanjaya Y."/>
            <person name="Wardhani T."/>
            <person name="Kalhor M.S."/>
            <person name="Jansen J."/>
            <person name="Van den Hoogen J."/>
            <person name="Gungor B."/>
            <person name="Hartog M."/>
            <person name="Hontelez J."/>
            <person name="Verver J."/>
            <person name="Yang W.-C."/>
            <person name="Schijlen E."/>
            <person name="Repin R."/>
            <person name="Schilthuizen M."/>
            <person name="Schranz E."/>
            <person name="Heidstra R."/>
            <person name="Miyata K."/>
            <person name="Fedorova E."/>
            <person name="Kohlen W."/>
            <person name="Bisseling T."/>
            <person name="Smit S."/>
            <person name="Geurts R."/>
        </authorList>
    </citation>
    <scope>NUCLEOTIDE SEQUENCE [LARGE SCALE GENOMIC DNA]</scope>
    <source>
        <strain evidence="2">cv. WU1-14</strain>
    </source>
</reference>
<organism evidence="1 2">
    <name type="scientific">Parasponia andersonii</name>
    <name type="common">Sponia andersonii</name>
    <dbReference type="NCBI Taxonomy" id="3476"/>
    <lineage>
        <taxon>Eukaryota</taxon>
        <taxon>Viridiplantae</taxon>
        <taxon>Streptophyta</taxon>
        <taxon>Embryophyta</taxon>
        <taxon>Tracheophyta</taxon>
        <taxon>Spermatophyta</taxon>
        <taxon>Magnoliopsida</taxon>
        <taxon>eudicotyledons</taxon>
        <taxon>Gunneridae</taxon>
        <taxon>Pentapetalae</taxon>
        <taxon>rosids</taxon>
        <taxon>fabids</taxon>
        <taxon>Rosales</taxon>
        <taxon>Cannabaceae</taxon>
        <taxon>Parasponia</taxon>
    </lineage>
</organism>
<keyword evidence="2" id="KW-1185">Reference proteome</keyword>
<accession>A0A2P5D1H0</accession>
<name>A0A2P5D1H0_PARAD</name>
<dbReference type="Proteomes" id="UP000237105">
    <property type="component" value="Unassembled WGS sequence"/>
</dbReference>
<dbReference type="EMBL" id="JXTB01000074">
    <property type="protein sequence ID" value="PON67138.1"/>
    <property type="molecule type" value="Genomic_DNA"/>
</dbReference>
<dbReference type="AlphaFoldDB" id="A0A2P5D1H0"/>
<dbReference type="OrthoDB" id="1193985at2759"/>
<dbReference type="PANTHER" id="PTHR35121">
    <property type="entry name" value="HOMEODOMAIN PROTEIN 8, PUTATIVE-RELATED"/>
    <property type="match status" value="1"/>
</dbReference>
<evidence type="ECO:0000313" key="1">
    <source>
        <dbReference type="EMBL" id="PON67138.1"/>
    </source>
</evidence>
<comment type="caution">
    <text evidence="1">The sequence shown here is derived from an EMBL/GenBank/DDBJ whole genome shotgun (WGS) entry which is preliminary data.</text>
</comment>
<sequence>MASGAAEMTMLCSISMHDMEIERRPYYRKCGCVLENLKGTGFNGCLHDHRSISFPKK</sequence>
<gene>
    <name evidence="1" type="ORF">PanWU01x14_105350</name>
</gene>